<keyword evidence="2" id="KW-0624">Polysaccharide degradation</keyword>
<evidence type="ECO:0000313" key="9">
    <source>
        <dbReference type="Proteomes" id="UP000077069"/>
    </source>
</evidence>
<evidence type="ECO:0000256" key="2">
    <source>
        <dbReference type="ARBA" id="ARBA00022651"/>
    </source>
</evidence>
<keyword evidence="2" id="KW-0858">Xylan degradation</keyword>
<evidence type="ECO:0000313" key="8">
    <source>
        <dbReference type="EMBL" id="OAG06921.1"/>
    </source>
</evidence>
<reference evidence="8 9" key="1">
    <citation type="submission" date="2016-05" db="EMBL/GenBank/DDBJ databases">
        <title>Comparative analysis of secretome profiles of manganese(II)-oxidizing ascomycete fungi.</title>
        <authorList>
            <consortium name="DOE Joint Genome Institute"/>
            <person name="Zeiner C.A."/>
            <person name="Purvine S.O."/>
            <person name="Zink E.M."/>
            <person name="Wu S."/>
            <person name="Pasa-Tolic L."/>
            <person name="Chaput D.L."/>
            <person name="Haridas S."/>
            <person name="Grigoriev I.V."/>
            <person name="Santelli C.M."/>
            <person name="Hansel C.M."/>
        </authorList>
    </citation>
    <scope>NUCLEOTIDE SEQUENCE [LARGE SCALE GENOMIC DNA]</scope>
    <source>
        <strain evidence="8 9">AP3s5-JAC2a</strain>
    </source>
</reference>
<dbReference type="EMBL" id="KV441551">
    <property type="protein sequence ID" value="OAG06921.1"/>
    <property type="molecule type" value="Genomic_DNA"/>
</dbReference>
<protein>
    <recommendedName>
        <fullName evidence="7">Carboxylic ester hydrolase</fullName>
        <ecNumber evidence="7">3.1.1.-</ecNumber>
    </recommendedName>
</protein>
<dbReference type="InParanoid" id="A0A177CI36"/>
<proteinExistence type="inferred from homology"/>
<keyword evidence="4 7" id="KW-0378">Hydrolase</keyword>
<evidence type="ECO:0000256" key="6">
    <source>
        <dbReference type="ARBA" id="ARBA00034075"/>
    </source>
</evidence>
<keyword evidence="1" id="KW-0719">Serine esterase</keyword>
<dbReference type="GeneID" id="28763601"/>
<evidence type="ECO:0000256" key="5">
    <source>
        <dbReference type="ARBA" id="ARBA00023157"/>
    </source>
</evidence>
<dbReference type="RefSeq" id="XP_018037286.1">
    <property type="nucleotide sequence ID" value="XM_018180115.1"/>
</dbReference>
<keyword evidence="5" id="KW-1015">Disulfide bond</keyword>
<comment type="similarity">
    <text evidence="7">Belongs to the tannase family.</text>
</comment>
<dbReference type="EC" id="3.1.1.-" evidence="7"/>
<dbReference type="Proteomes" id="UP000077069">
    <property type="component" value="Unassembled WGS sequence"/>
</dbReference>
<keyword evidence="2" id="KW-0119">Carbohydrate metabolism</keyword>
<accession>A0A177CI36</accession>
<dbReference type="AlphaFoldDB" id="A0A177CI36"/>
<evidence type="ECO:0000256" key="4">
    <source>
        <dbReference type="ARBA" id="ARBA00022801"/>
    </source>
</evidence>
<dbReference type="InterPro" id="IPR011118">
    <property type="entry name" value="Tannase/feruloyl_esterase"/>
</dbReference>
<dbReference type="Pfam" id="PF07519">
    <property type="entry name" value="Tannase"/>
    <property type="match status" value="1"/>
</dbReference>
<organism evidence="8 9">
    <name type="scientific">Paraphaeosphaeria sporulosa</name>
    <dbReference type="NCBI Taxonomy" id="1460663"/>
    <lineage>
        <taxon>Eukaryota</taxon>
        <taxon>Fungi</taxon>
        <taxon>Dikarya</taxon>
        <taxon>Ascomycota</taxon>
        <taxon>Pezizomycotina</taxon>
        <taxon>Dothideomycetes</taxon>
        <taxon>Pleosporomycetidae</taxon>
        <taxon>Pleosporales</taxon>
        <taxon>Massarineae</taxon>
        <taxon>Didymosphaeriaceae</taxon>
        <taxon>Paraphaeosphaeria</taxon>
    </lineage>
</organism>
<evidence type="ECO:0000256" key="3">
    <source>
        <dbReference type="ARBA" id="ARBA00022729"/>
    </source>
</evidence>
<sequence>MLVAQISHSQALCLCAPLQRATTQIPPVQASVVRLSLWQRENLVRTALRHGWLSDNWNGRFLATSNGGTGGYIDYTNLAHGVSLGVATFGTKAGQYGQADTGGRQGFEEAILYHEDFDGIQGPMGVDWLHVVAYKDILARRQGWPDLESLGYITAAHWSAIVAAQIKLFDPHGGFTDGTIDNMSLHNLEPSMFACSTGILNDSTCLAAAQVNTVRKIYQPLADSSGSSGKIVYPAFGLGASTSVFLVNIKVINGTTVPAMVYTLVEDHWRGAVYNSSTWKSRNFSTTDMDLAVCLHPGTINIAGGTSHNVSTYHGYGEKLLA</sequence>
<dbReference type="PANTHER" id="PTHR33938:SF15">
    <property type="entry name" value="FERULOYL ESTERASE B-RELATED"/>
    <property type="match status" value="1"/>
</dbReference>
<dbReference type="OrthoDB" id="3039123at2759"/>
<keyword evidence="9" id="KW-1185">Reference proteome</keyword>
<name>A0A177CI36_9PLEO</name>
<comment type="catalytic activity">
    <reaction evidence="6">
        <text>feruloyl-polysaccharide + H2O = ferulate + polysaccharide.</text>
        <dbReference type="EC" id="3.1.1.73"/>
    </reaction>
</comment>
<dbReference type="PANTHER" id="PTHR33938">
    <property type="entry name" value="FERULOYL ESTERASE B-RELATED"/>
    <property type="match status" value="1"/>
</dbReference>
<dbReference type="GO" id="GO:0045493">
    <property type="term" value="P:xylan catabolic process"/>
    <property type="evidence" value="ECO:0007669"/>
    <property type="project" value="UniProtKB-KW"/>
</dbReference>
<gene>
    <name evidence="8" type="ORF">CC84DRAFT_1174819</name>
</gene>
<keyword evidence="3" id="KW-0732">Signal</keyword>
<evidence type="ECO:0000256" key="1">
    <source>
        <dbReference type="ARBA" id="ARBA00022487"/>
    </source>
</evidence>
<evidence type="ECO:0000256" key="7">
    <source>
        <dbReference type="RuleBase" id="RU361238"/>
    </source>
</evidence>
<dbReference type="GO" id="GO:0030600">
    <property type="term" value="F:feruloyl esterase activity"/>
    <property type="evidence" value="ECO:0007669"/>
    <property type="project" value="UniProtKB-EC"/>
</dbReference>